<proteinExistence type="predicted"/>
<dbReference type="InterPro" id="IPR000073">
    <property type="entry name" value="AB_hydrolase_1"/>
</dbReference>
<dbReference type="Gene3D" id="3.40.50.1820">
    <property type="entry name" value="alpha/beta hydrolase"/>
    <property type="match status" value="1"/>
</dbReference>
<feature type="domain" description="AB hydrolase-1" evidence="2">
    <location>
        <begin position="45"/>
        <end position="161"/>
    </location>
</feature>
<evidence type="ECO:0000259" key="2">
    <source>
        <dbReference type="Pfam" id="PF00561"/>
    </source>
</evidence>
<dbReference type="InterPro" id="IPR029058">
    <property type="entry name" value="AB_hydrolase_fold"/>
</dbReference>
<dbReference type="PANTHER" id="PTHR46331">
    <property type="entry name" value="VALACYCLOVIR HYDROLASE"/>
    <property type="match status" value="1"/>
</dbReference>
<keyword evidence="3" id="KW-0378">Hydrolase</keyword>
<evidence type="ECO:0000256" key="1">
    <source>
        <dbReference type="SAM" id="Coils"/>
    </source>
</evidence>
<dbReference type="PRINTS" id="PR00111">
    <property type="entry name" value="ABHYDROLASE"/>
</dbReference>
<keyword evidence="1" id="KW-0175">Coiled coil</keyword>
<dbReference type="SUPFAM" id="SSF53474">
    <property type="entry name" value="alpha/beta-Hydrolases"/>
    <property type="match status" value="1"/>
</dbReference>
<dbReference type="Proteomes" id="UP000646211">
    <property type="component" value="Unassembled WGS sequence"/>
</dbReference>
<sequence>MKKIFFILIAIISLNISAQKLHENGKYVDVNGVKLYYEIYGKGEPLLMIHGNGGSFVCFENQVAEFSKHFKVVLVDCRGRGNSSYQKGVELTFDLQVKDINLFLDKLNIKKTNILGWSDGGIIGLLFAIKYPEKVNKLVTSGANIFPEGVVHFDDMKKTVAKLENKNKNHENDLDIDLNNLDIYYPNLKYSDLNVIKSKTLIIAGDHDEIKGEHTLKIYESIPDAQLAILPNSSHSALIENTTLFNEIVLHFLMQQ</sequence>
<dbReference type="EMBL" id="JADHEC010000014">
    <property type="protein sequence ID" value="MBF2708511.1"/>
    <property type="molecule type" value="Genomic_DNA"/>
</dbReference>
<dbReference type="RefSeq" id="WP_194311766.1">
    <property type="nucleotide sequence ID" value="NZ_JADHEC010000014.1"/>
</dbReference>
<dbReference type="AlphaFoldDB" id="A0A930XVP0"/>
<dbReference type="GO" id="GO:0017171">
    <property type="term" value="F:serine hydrolase activity"/>
    <property type="evidence" value="ECO:0007669"/>
    <property type="project" value="TreeGrafter"/>
</dbReference>
<reference evidence="3" key="1">
    <citation type="submission" date="2020-11" db="EMBL/GenBank/DDBJ databases">
        <title>Genome of Flavobacterium soyangense.</title>
        <authorList>
            <person name="Liu Q."/>
            <person name="Xin Y.-H."/>
        </authorList>
    </citation>
    <scope>NUCLEOTIDE SEQUENCE</scope>
    <source>
        <strain evidence="3">CGMCC 1.13493</strain>
    </source>
</reference>
<evidence type="ECO:0000313" key="3">
    <source>
        <dbReference type="EMBL" id="MBF2708511.1"/>
    </source>
</evidence>
<organism evidence="3 4">
    <name type="scientific">Flavobacterium soyangense</name>
    <dbReference type="NCBI Taxonomy" id="2023265"/>
    <lineage>
        <taxon>Bacteria</taxon>
        <taxon>Pseudomonadati</taxon>
        <taxon>Bacteroidota</taxon>
        <taxon>Flavobacteriia</taxon>
        <taxon>Flavobacteriales</taxon>
        <taxon>Flavobacteriaceae</taxon>
        <taxon>Flavobacterium</taxon>
    </lineage>
</organism>
<comment type="caution">
    <text evidence="3">The sequence shown here is derived from an EMBL/GenBank/DDBJ whole genome shotgun (WGS) entry which is preliminary data.</text>
</comment>
<dbReference type="PANTHER" id="PTHR46331:SF2">
    <property type="entry name" value="VALACYCLOVIR HYDROLASE"/>
    <property type="match status" value="1"/>
</dbReference>
<protein>
    <submittedName>
        <fullName evidence="3">Alpha/beta hydrolase</fullName>
    </submittedName>
</protein>
<keyword evidence="4" id="KW-1185">Reference proteome</keyword>
<feature type="coiled-coil region" evidence="1">
    <location>
        <begin position="153"/>
        <end position="180"/>
    </location>
</feature>
<gene>
    <name evidence="3" type="ORF">IR213_07895</name>
</gene>
<evidence type="ECO:0000313" key="4">
    <source>
        <dbReference type="Proteomes" id="UP000646211"/>
    </source>
</evidence>
<name>A0A930XVP0_9FLAO</name>
<accession>A0A930XVP0</accession>
<dbReference type="Pfam" id="PF00561">
    <property type="entry name" value="Abhydrolase_1"/>
    <property type="match status" value="1"/>
</dbReference>